<dbReference type="GO" id="GO:0042026">
    <property type="term" value="P:protein refolding"/>
    <property type="evidence" value="ECO:0007669"/>
    <property type="project" value="InterPro"/>
</dbReference>
<dbReference type="EMBL" id="JACGCM010001193">
    <property type="protein sequence ID" value="KAF6159407.1"/>
    <property type="molecule type" value="Genomic_DNA"/>
</dbReference>
<evidence type="ECO:0008006" key="7">
    <source>
        <dbReference type="Google" id="ProtNLM"/>
    </source>
</evidence>
<dbReference type="SUPFAM" id="SSF48592">
    <property type="entry name" value="GroEL equatorial domain-like"/>
    <property type="match status" value="1"/>
</dbReference>
<dbReference type="AlphaFoldDB" id="A0A7J7MX55"/>
<dbReference type="Gene3D" id="3.30.260.10">
    <property type="entry name" value="TCP-1-like chaperonin intermediate domain"/>
    <property type="match status" value="1"/>
</dbReference>
<dbReference type="InterPro" id="IPR027413">
    <property type="entry name" value="GROEL-like_equatorial_sf"/>
</dbReference>
<dbReference type="SUPFAM" id="SSF51905">
    <property type="entry name" value="FAD/NAD(P)-binding domain"/>
    <property type="match status" value="1"/>
</dbReference>
<dbReference type="SUPFAM" id="SSF52029">
    <property type="entry name" value="GroEL apical domain-like"/>
    <property type="match status" value="1"/>
</dbReference>
<protein>
    <recommendedName>
        <fullName evidence="7">Squalene monooxygenase</fullName>
    </recommendedName>
</protein>
<comment type="caution">
    <text evidence="5">The sequence shown here is derived from an EMBL/GenBank/DDBJ whole genome shotgun (WGS) entry which is preliminary data.</text>
</comment>
<comment type="similarity">
    <text evidence="1 3">Belongs to the chaperonin (HSP60) family.</text>
</comment>
<dbReference type="InterPro" id="IPR036188">
    <property type="entry name" value="FAD/NAD-bd_sf"/>
</dbReference>
<evidence type="ECO:0000256" key="2">
    <source>
        <dbReference type="ARBA" id="ARBA00023186"/>
    </source>
</evidence>
<dbReference type="GO" id="GO:0005524">
    <property type="term" value="F:ATP binding"/>
    <property type="evidence" value="ECO:0007669"/>
    <property type="project" value="InterPro"/>
</dbReference>
<dbReference type="Gene3D" id="3.50.7.10">
    <property type="entry name" value="GroEL"/>
    <property type="match status" value="1"/>
</dbReference>
<proteinExistence type="inferred from homology"/>
<keyword evidence="6" id="KW-1185">Reference proteome</keyword>
<evidence type="ECO:0000256" key="3">
    <source>
        <dbReference type="RuleBase" id="RU000418"/>
    </source>
</evidence>
<evidence type="ECO:0000256" key="4">
    <source>
        <dbReference type="SAM" id="Phobius"/>
    </source>
</evidence>
<organism evidence="5 6">
    <name type="scientific">Kingdonia uniflora</name>
    <dbReference type="NCBI Taxonomy" id="39325"/>
    <lineage>
        <taxon>Eukaryota</taxon>
        <taxon>Viridiplantae</taxon>
        <taxon>Streptophyta</taxon>
        <taxon>Embryophyta</taxon>
        <taxon>Tracheophyta</taxon>
        <taxon>Spermatophyta</taxon>
        <taxon>Magnoliopsida</taxon>
        <taxon>Ranunculales</taxon>
        <taxon>Circaeasteraceae</taxon>
        <taxon>Kingdonia</taxon>
    </lineage>
</organism>
<dbReference type="Proteomes" id="UP000541444">
    <property type="component" value="Unassembled WGS sequence"/>
</dbReference>
<evidence type="ECO:0000256" key="1">
    <source>
        <dbReference type="ARBA" id="ARBA00006607"/>
    </source>
</evidence>
<dbReference type="InterPro" id="IPR001844">
    <property type="entry name" value="Cpn60/GroEL"/>
</dbReference>
<evidence type="ECO:0000313" key="5">
    <source>
        <dbReference type="EMBL" id="KAF6159407.1"/>
    </source>
</evidence>
<dbReference type="InterPro" id="IPR027409">
    <property type="entry name" value="GroEL-like_apical_dom_sf"/>
</dbReference>
<dbReference type="Pfam" id="PF00118">
    <property type="entry name" value="Cpn60_TCP1"/>
    <property type="match status" value="2"/>
</dbReference>
<keyword evidence="4" id="KW-1133">Transmembrane helix</keyword>
<dbReference type="PANTHER" id="PTHR45633">
    <property type="entry name" value="60 KDA HEAT SHOCK PROTEIN, MITOCHONDRIAL"/>
    <property type="match status" value="1"/>
</dbReference>
<dbReference type="InterPro" id="IPR027410">
    <property type="entry name" value="TCP-1-like_intermed_sf"/>
</dbReference>
<accession>A0A7J7MX55</accession>
<feature type="transmembrane region" description="Helical" evidence="4">
    <location>
        <begin position="293"/>
        <end position="314"/>
    </location>
</feature>
<dbReference type="Gene3D" id="3.50.50.60">
    <property type="entry name" value="FAD/NAD(P)-binding domain"/>
    <property type="match status" value="1"/>
</dbReference>
<reference evidence="5 6" key="1">
    <citation type="journal article" date="2020" name="IScience">
        <title>Genome Sequencing of the Endangered Kingdonia uniflora (Circaeasteraceae, Ranunculales) Reveals Potential Mechanisms of Evolutionary Specialization.</title>
        <authorList>
            <person name="Sun Y."/>
            <person name="Deng T."/>
            <person name="Zhang A."/>
            <person name="Moore M.J."/>
            <person name="Landis J.B."/>
            <person name="Lin N."/>
            <person name="Zhang H."/>
            <person name="Zhang X."/>
            <person name="Huang J."/>
            <person name="Zhang X."/>
            <person name="Sun H."/>
            <person name="Wang H."/>
        </authorList>
    </citation>
    <scope>NUCLEOTIDE SEQUENCE [LARGE SCALE GENOMIC DNA]</scope>
    <source>
        <strain evidence="5">TB1705</strain>
        <tissue evidence="5">Leaf</tissue>
    </source>
</reference>
<evidence type="ECO:0000313" key="6">
    <source>
        <dbReference type="Proteomes" id="UP000541444"/>
    </source>
</evidence>
<name>A0A7J7MX55_9MAGN</name>
<dbReference type="SUPFAM" id="SSF54849">
    <property type="entry name" value="GroEL-intermediate domain like"/>
    <property type="match status" value="2"/>
</dbReference>
<dbReference type="GO" id="GO:0140662">
    <property type="term" value="F:ATP-dependent protein folding chaperone"/>
    <property type="evidence" value="ECO:0007669"/>
    <property type="project" value="InterPro"/>
</dbReference>
<dbReference type="Gene3D" id="1.10.560.10">
    <property type="entry name" value="GroEL-like equatorial domain"/>
    <property type="match status" value="2"/>
</dbReference>
<sequence>MIHEMTCIMCFIDDLIIVLFHIGVNKLADLVGVTLGPKGRNVVLESKYGSPKIVNDGVTVAKEVELEDPVKNIGAKLVRQTAANTNDLAGGGITTSVVLAQGLIAEGVKVVTAGANSAQITQSIKKTTKALVAELKLITREVEDSKLADIVAVSAGNNYEVEQMIAKAMSKVGRKGFVTLEEGNSSGNCLYVIEGMQFDRGYISPYFFIDSEKMTVEFENFTSCWQEDHKHKGSHRHLEEAIRGGYPILIIDEDIEIEALATLFVNKLRWALKIAALKAIRFRECKSQYLNDIIILTGALIFIGCFLMGFMFLYGSHDRKMRQGEISNDDDCLNKSCFNNGDLKLEKMGTDDIIVGVGIAGVALAYTLGKDGRRVHVIERDLTEPDRIVRKLLQPGGYLKLLVPGLEDCVDEIDAQRVLGYAFFKDGKNAKLSYPLEKFDYDISERSFHNGRFIQQLYIMELLNFLVSFYLQCTIGTPGILLHLGKVGAQTETELKEKKLRVKDALNATKVAVEERIVVGGGCTLLRLAAKVDAIKLTLDNDEHKVGANIVKKALSYPLKLIAKNTGGSGSIVMEKVLSSDNFKYNHNAASGKYEDLMAIGIIDPTKVNYILKLLVLSTAALVIMLLFVLDMHFYYLLSH</sequence>
<dbReference type="InterPro" id="IPR002423">
    <property type="entry name" value="Cpn60/GroEL/TCP-1"/>
</dbReference>
<feature type="transmembrane region" description="Helical" evidence="4">
    <location>
        <begin position="614"/>
        <end position="638"/>
    </location>
</feature>
<dbReference type="PRINTS" id="PR00298">
    <property type="entry name" value="CHAPERONIN60"/>
</dbReference>
<keyword evidence="4" id="KW-0812">Transmembrane</keyword>
<gene>
    <name evidence="5" type="ORF">GIB67_032178</name>
</gene>
<keyword evidence="2" id="KW-0143">Chaperone</keyword>
<dbReference type="OrthoDB" id="1935563at2759"/>
<keyword evidence="4" id="KW-0472">Membrane</keyword>